<protein>
    <submittedName>
        <fullName evidence="2">DUF3093 domain-containing protein</fullName>
    </submittedName>
</protein>
<proteinExistence type="predicted"/>
<feature type="transmembrane region" description="Helical" evidence="1">
    <location>
        <begin position="24"/>
        <end position="44"/>
    </location>
</feature>
<dbReference type="AlphaFoldDB" id="A0A9X1SVZ9"/>
<keyword evidence="3" id="KW-1185">Reference proteome</keyword>
<name>A0A9X1SVZ9_9ACTN</name>
<evidence type="ECO:0000313" key="3">
    <source>
        <dbReference type="Proteomes" id="UP001138997"/>
    </source>
</evidence>
<keyword evidence="1" id="KW-1133">Transmembrane helix</keyword>
<sequence length="159" mass="16849">MSPDQTPAAASAPAQKVKNLTESLWPTPGVWLGFTAFGAAFGLIPGPINVPFAIGTAVVMAAVVLGLVVLWTPRLDLTKGVFSAGRAKVPATLVAKVEPLDAAEMRTALGAGLDARAYRSTRAWVKTGIKVTLDDPQDPTPYWLLSTRRPQEWVRALGS</sequence>
<reference evidence="2" key="1">
    <citation type="submission" date="2021-11" db="EMBL/GenBank/DDBJ databases">
        <title>Streptomyces corallinus and Kineosporia corallina sp. nov., two new coral-derived marine actinobacteria.</title>
        <authorList>
            <person name="Buangrab K."/>
            <person name="Sutthacheep M."/>
            <person name="Yeemin T."/>
            <person name="Harunari E."/>
            <person name="Igarashi Y."/>
            <person name="Sripreechasak P."/>
            <person name="Kanchanasin P."/>
            <person name="Tanasupawat S."/>
            <person name="Phongsopitanun W."/>
        </authorList>
    </citation>
    <scope>NUCLEOTIDE SEQUENCE</scope>
    <source>
        <strain evidence="2">JCM 31032</strain>
    </source>
</reference>
<dbReference type="Pfam" id="PF11292">
    <property type="entry name" value="DUF3093"/>
    <property type="match status" value="1"/>
</dbReference>
<gene>
    <name evidence="2" type="ORF">LR394_25135</name>
</gene>
<evidence type="ECO:0000313" key="2">
    <source>
        <dbReference type="EMBL" id="MCD5314199.1"/>
    </source>
</evidence>
<feature type="transmembrane region" description="Helical" evidence="1">
    <location>
        <begin position="50"/>
        <end position="71"/>
    </location>
</feature>
<dbReference type="EMBL" id="JAJOMB010000015">
    <property type="protein sequence ID" value="MCD5314199.1"/>
    <property type="molecule type" value="Genomic_DNA"/>
</dbReference>
<keyword evidence="1" id="KW-0472">Membrane</keyword>
<evidence type="ECO:0000256" key="1">
    <source>
        <dbReference type="SAM" id="Phobius"/>
    </source>
</evidence>
<dbReference type="Proteomes" id="UP001138997">
    <property type="component" value="Unassembled WGS sequence"/>
</dbReference>
<dbReference type="RefSeq" id="WP_231446501.1">
    <property type="nucleotide sequence ID" value="NZ_JAJOMB010000015.1"/>
</dbReference>
<comment type="caution">
    <text evidence="2">The sequence shown here is derived from an EMBL/GenBank/DDBJ whole genome shotgun (WGS) entry which is preliminary data.</text>
</comment>
<organism evidence="2 3">
    <name type="scientific">Kineosporia babensis</name>
    <dbReference type="NCBI Taxonomy" id="499548"/>
    <lineage>
        <taxon>Bacteria</taxon>
        <taxon>Bacillati</taxon>
        <taxon>Actinomycetota</taxon>
        <taxon>Actinomycetes</taxon>
        <taxon>Kineosporiales</taxon>
        <taxon>Kineosporiaceae</taxon>
        <taxon>Kineosporia</taxon>
    </lineage>
</organism>
<dbReference type="InterPro" id="IPR021443">
    <property type="entry name" value="DUF3093"/>
</dbReference>
<keyword evidence="1" id="KW-0812">Transmembrane</keyword>
<accession>A0A9X1SVZ9</accession>